<dbReference type="PRINTS" id="PR00420">
    <property type="entry name" value="RNGMNOXGNASE"/>
</dbReference>
<feature type="region of interest" description="Disordered" evidence="5">
    <location>
        <begin position="63"/>
        <end position="145"/>
    </location>
</feature>
<dbReference type="Gene3D" id="3.50.50.60">
    <property type="entry name" value="FAD/NAD(P)-binding domain"/>
    <property type="match status" value="1"/>
</dbReference>
<dbReference type="GO" id="GO:0071949">
    <property type="term" value="F:FAD binding"/>
    <property type="evidence" value="ECO:0007669"/>
    <property type="project" value="InterPro"/>
</dbReference>
<organism evidence="7 8">
    <name type="scientific">Thalassiosira oceanica</name>
    <name type="common">Marine diatom</name>
    <dbReference type="NCBI Taxonomy" id="159749"/>
    <lineage>
        <taxon>Eukaryota</taxon>
        <taxon>Sar</taxon>
        <taxon>Stramenopiles</taxon>
        <taxon>Ochrophyta</taxon>
        <taxon>Bacillariophyta</taxon>
        <taxon>Coscinodiscophyceae</taxon>
        <taxon>Thalassiosirophycidae</taxon>
        <taxon>Thalassiosirales</taxon>
        <taxon>Thalassiosiraceae</taxon>
        <taxon>Thalassiosira</taxon>
    </lineage>
</organism>
<dbReference type="InterPro" id="IPR002938">
    <property type="entry name" value="FAD-bd"/>
</dbReference>
<keyword evidence="2" id="KW-0274">FAD</keyword>
<evidence type="ECO:0000256" key="5">
    <source>
        <dbReference type="SAM" id="MobiDB-lite"/>
    </source>
</evidence>
<evidence type="ECO:0000256" key="4">
    <source>
        <dbReference type="ARBA" id="ARBA00023033"/>
    </source>
</evidence>
<evidence type="ECO:0000256" key="3">
    <source>
        <dbReference type="ARBA" id="ARBA00023002"/>
    </source>
</evidence>
<dbReference type="AlphaFoldDB" id="K0SHZ2"/>
<evidence type="ECO:0000313" key="8">
    <source>
        <dbReference type="Proteomes" id="UP000266841"/>
    </source>
</evidence>
<feature type="compositionally biased region" description="Low complexity" evidence="5">
    <location>
        <begin position="86"/>
        <end position="99"/>
    </location>
</feature>
<gene>
    <name evidence="7" type="ORF">THAOC_13343</name>
</gene>
<dbReference type="EMBL" id="AGNL01015495">
    <property type="protein sequence ID" value="EJK65768.1"/>
    <property type="molecule type" value="Genomic_DNA"/>
</dbReference>
<accession>K0SHZ2</accession>
<evidence type="ECO:0000313" key="7">
    <source>
        <dbReference type="EMBL" id="EJK65768.1"/>
    </source>
</evidence>
<dbReference type="eggNOG" id="ENOG502S9FP">
    <property type="taxonomic scope" value="Eukaryota"/>
</dbReference>
<dbReference type="InterPro" id="IPR036188">
    <property type="entry name" value="FAD/NAD-bd_sf"/>
</dbReference>
<name>K0SHZ2_THAOC</name>
<proteinExistence type="predicted"/>
<keyword evidence="3" id="KW-0560">Oxidoreductase</keyword>
<evidence type="ECO:0000256" key="2">
    <source>
        <dbReference type="ARBA" id="ARBA00022827"/>
    </source>
</evidence>
<evidence type="ECO:0000256" key="1">
    <source>
        <dbReference type="ARBA" id="ARBA00022630"/>
    </source>
</evidence>
<protein>
    <recommendedName>
        <fullName evidence="6">FAD-binding domain-containing protein</fullName>
    </recommendedName>
</protein>
<feature type="compositionally biased region" description="Polar residues" evidence="5">
    <location>
        <begin position="68"/>
        <end position="84"/>
    </location>
</feature>
<evidence type="ECO:0000259" key="6">
    <source>
        <dbReference type="Pfam" id="PF01494"/>
    </source>
</evidence>
<sequence length="606" mass="66587">MTNDATAACWRSQPRRMQRDRMADATDAQCSMLNAHERAPKCQENMAAYRSRATQDTQDWLSRLPSAPSFQSGTTAPECQSALQSGKPAAPAAGAGPTASPLLNWGAFPTRNKRPAPRTWGPSPLDLADARRGSNHKQKNMSKSPTTTITVAIAGGGPSGLTLAGTLGREAPECFEVTIFERGAKDRDQGAGWDVSAEAQASLQRAGVNPQVYQCPGSDNMRFYKAGESDPLTVLRLPPYLERLGVKKAYLGLDECNLETERSKIINALVESLPPSTTVLYDTVISEATQDSEGKMELLGRDGSSLGKFDVVVDASGVSSRLRRTRFTEEADSYYTGKCLLRSTMDNPRKTCSAEISSKLSGTTGFYGPSSDGLGTEEVMLQRFGVHSPKYTLSLTISIQDPQRLVDQLKFEGIHGSTNDPEALQRVKDYVDKRLAAFPSGYREMFDGISSAHVTRVKMHPSYEEAMKSTTPGSDELPFLSIGDALHALPPWSGMSGNYSLQDANDLATALIEEHQKGDWSSESIAIKFRELEKDFSLRTEDRRKEVAWTMDDKDYMSSTPIKDFAMVGRITNKPWSWKDPLQVIAGFMRFVTFLNRFDNYGVGVL</sequence>
<dbReference type="PANTHER" id="PTHR46972">
    <property type="entry name" value="MONOOXYGENASE ASQM-RELATED"/>
    <property type="match status" value="1"/>
</dbReference>
<keyword evidence="8" id="KW-1185">Reference proteome</keyword>
<dbReference type="SUPFAM" id="SSF51905">
    <property type="entry name" value="FAD/NAD(P)-binding domain"/>
    <property type="match status" value="1"/>
</dbReference>
<dbReference type="OMA" id="LMCPWAG"/>
<dbReference type="OrthoDB" id="52322at2759"/>
<dbReference type="PANTHER" id="PTHR46972:SF1">
    <property type="entry name" value="FAD DEPENDENT OXIDOREDUCTASE DOMAIN-CONTAINING PROTEIN"/>
    <property type="match status" value="1"/>
</dbReference>
<dbReference type="GO" id="GO:0004497">
    <property type="term" value="F:monooxygenase activity"/>
    <property type="evidence" value="ECO:0007669"/>
    <property type="project" value="UniProtKB-KW"/>
</dbReference>
<feature type="domain" description="FAD-binding" evidence="6">
    <location>
        <begin position="480"/>
        <end position="515"/>
    </location>
</feature>
<reference evidence="7 8" key="1">
    <citation type="journal article" date="2012" name="Genome Biol.">
        <title>Genome and low-iron response of an oceanic diatom adapted to chronic iron limitation.</title>
        <authorList>
            <person name="Lommer M."/>
            <person name="Specht M."/>
            <person name="Roy A.S."/>
            <person name="Kraemer L."/>
            <person name="Andreson R."/>
            <person name="Gutowska M.A."/>
            <person name="Wolf J."/>
            <person name="Bergner S.V."/>
            <person name="Schilhabel M.B."/>
            <person name="Klostermeier U.C."/>
            <person name="Beiko R.G."/>
            <person name="Rosenstiel P."/>
            <person name="Hippler M."/>
            <person name="Laroche J."/>
        </authorList>
    </citation>
    <scope>NUCLEOTIDE SEQUENCE [LARGE SCALE GENOMIC DNA]</scope>
    <source>
        <strain evidence="7 8">CCMP1005</strain>
    </source>
</reference>
<dbReference type="Pfam" id="PF01494">
    <property type="entry name" value="FAD_binding_3"/>
    <property type="match status" value="1"/>
</dbReference>
<keyword evidence="4" id="KW-0503">Monooxygenase</keyword>
<keyword evidence="1" id="KW-0285">Flavoprotein</keyword>
<dbReference type="Proteomes" id="UP000266841">
    <property type="component" value="Unassembled WGS sequence"/>
</dbReference>
<comment type="caution">
    <text evidence="7">The sequence shown here is derived from an EMBL/GenBank/DDBJ whole genome shotgun (WGS) entry which is preliminary data.</text>
</comment>